<keyword evidence="2" id="KW-1185">Reference proteome</keyword>
<comment type="caution">
    <text evidence="1">The sequence shown here is derived from an EMBL/GenBank/DDBJ whole genome shotgun (WGS) entry which is preliminary data.</text>
</comment>
<proteinExistence type="predicted"/>
<evidence type="ECO:0000313" key="1">
    <source>
        <dbReference type="EMBL" id="MBC2670921.1"/>
    </source>
</evidence>
<reference evidence="1 2" key="1">
    <citation type="submission" date="2020-08" db="EMBL/GenBank/DDBJ databases">
        <title>The genome sequence of type strain Novosphingobium piscinae KCTC 42194.</title>
        <authorList>
            <person name="Liu Y."/>
        </authorList>
    </citation>
    <scope>NUCLEOTIDE SEQUENCE [LARGE SCALE GENOMIC DNA]</scope>
    <source>
        <strain evidence="1 2">KCTC 42194</strain>
    </source>
</reference>
<evidence type="ECO:0008006" key="3">
    <source>
        <dbReference type="Google" id="ProtNLM"/>
    </source>
</evidence>
<dbReference type="AlphaFoldDB" id="A0A7X1G1M9"/>
<sequence length="141" mass="14735">MSAGLAVARAAAELVGCRFRLHGRDPASGLDCIGVVAVALLRSGRAVDLPRGYAWRGALPGAPDVWAARHGFRAADGPPTPGEVWLLRPGPGQWHLAMVDPEAKALIEAHAGLRRVVRTPLGPDPLAAPTGPLARWRLAPG</sequence>
<dbReference type="Proteomes" id="UP000551327">
    <property type="component" value="Unassembled WGS sequence"/>
</dbReference>
<evidence type="ECO:0000313" key="2">
    <source>
        <dbReference type="Proteomes" id="UP000551327"/>
    </source>
</evidence>
<name>A0A7X1G1M9_9SPHN</name>
<organism evidence="1 2">
    <name type="scientific">Novosphingobium piscinae</name>
    <dbReference type="NCBI Taxonomy" id="1507448"/>
    <lineage>
        <taxon>Bacteria</taxon>
        <taxon>Pseudomonadati</taxon>
        <taxon>Pseudomonadota</taxon>
        <taxon>Alphaproteobacteria</taxon>
        <taxon>Sphingomonadales</taxon>
        <taxon>Sphingomonadaceae</taxon>
        <taxon>Novosphingobium</taxon>
    </lineage>
</organism>
<dbReference type="RefSeq" id="WP_185680776.1">
    <property type="nucleotide sequence ID" value="NZ_JACLAX010000036.1"/>
</dbReference>
<dbReference type="Gene3D" id="3.90.1720.10">
    <property type="entry name" value="endopeptidase domain like (from Nostoc punctiforme)"/>
    <property type="match status" value="1"/>
</dbReference>
<gene>
    <name evidence="1" type="ORF">H7F53_17335</name>
</gene>
<protein>
    <recommendedName>
        <fullName evidence="3">Peptidoglycan endopeptidase</fullName>
    </recommendedName>
</protein>
<accession>A0A7X1G1M9</accession>
<dbReference type="EMBL" id="JACLAX010000036">
    <property type="protein sequence ID" value="MBC2670921.1"/>
    <property type="molecule type" value="Genomic_DNA"/>
</dbReference>